<dbReference type="GO" id="GO:0005654">
    <property type="term" value="C:nucleoplasm"/>
    <property type="evidence" value="ECO:0007669"/>
    <property type="project" value="UniProtKB-ARBA"/>
</dbReference>
<sequence>MEYINPLADLQKNMKIRIEVAGIYKGFCLDVIKHRYECELQGAKQHLEASGFNCMLL</sequence>
<evidence type="ECO:0000256" key="3">
    <source>
        <dbReference type="ARBA" id="ARBA00023015"/>
    </source>
</evidence>
<proteinExistence type="predicted"/>
<keyword evidence="4" id="KW-0804">Transcription</keyword>
<reference evidence="7" key="1">
    <citation type="journal article" date="2017" name="Nat. Commun.">
        <title>The North American bullfrog draft genome provides insight into hormonal regulation of long noncoding RNA.</title>
        <authorList>
            <person name="Hammond S.A."/>
            <person name="Warren R.L."/>
            <person name="Vandervalk B.P."/>
            <person name="Kucuk E."/>
            <person name="Khan H."/>
            <person name="Gibb E.A."/>
            <person name="Pandoh P."/>
            <person name="Kirk H."/>
            <person name="Zhao Y."/>
            <person name="Jones M."/>
            <person name="Mungall A.J."/>
            <person name="Coope R."/>
            <person name="Pleasance S."/>
            <person name="Moore R.A."/>
            <person name="Holt R.A."/>
            <person name="Round J.M."/>
            <person name="Ohora S."/>
            <person name="Walle B.V."/>
            <person name="Veldhoen N."/>
            <person name="Helbing C.C."/>
            <person name="Birol I."/>
        </authorList>
    </citation>
    <scope>NUCLEOTIDE SEQUENCE [LARGE SCALE GENOMIC DNA]</scope>
</reference>
<dbReference type="PANTHER" id="PTHR21964">
    <property type="entry name" value="BREAST CANCER METASTASIS-SUPPRESSOR 1"/>
    <property type="match status" value="1"/>
</dbReference>
<keyword evidence="5" id="KW-0539">Nucleus</keyword>
<dbReference type="OrthoDB" id="20886at2759"/>
<keyword evidence="3" id="KW-0805">Transcription regulation</keyword>
<name>A0A2G9SK99_AQUCT</name>
<evidence type="ECO:0000256" key="2">
    <source>
        <dbReference type="ARBA" id="ARBA00022491"/>
    </source>
</evidence>
<evidence type="ECO:0000313" key="7">
    <source>
        <dbReference type="Proteomes" id="UP000228934"/>
    </source>
</evidence>
<feature type="non-terminal residue" evidence="6">
    <location>
        <position position="57"/>
    </location>
</feature>
<dbReference type="EMBL" id="KV923575">
    <property type="protein sequence ID" value="PIO40596.1"/>
    <property type="molecule type" value="Genomic_DNA"/>
</dbReference>
<dbReference type="InterPro" id="IPR013907">
    <property type="entry name" value="Sds3"/>
</dbReference>
<keyword evidence="2" id="KW-0678">Repressor</keyword>
<keyword evidence="7" id="KW-1185">Reference proteome</keyword>
<accession>A0A2G9SK99</accession>
<dbReference type="AlphaFoldDB" id="A0A2G9SK99"/>
<dbReference type="Proteomes" id="UP000228934">
    <property type="component" value="Unassembled WGS sequence"/>
</dbReference>
<comment type="subcellular location">
    <subcellularLocation>
        <location evidence="1">Nucleus</location>
    </subcellularLocation>
</comment>
<evidence type="ECO:0000256" key="5">
    <source>
        <dbReference type="ARBA" id="ARBA00023242"/>
    </source>
</evidence>
<evidence type="ECO:0000313" key="6">
    <source>
        <dbReference type="EMBL" id="PIO40596.1"/>
    </source>
</evidence>
<dbReference type="GO" id="GO:0010468">
    <property type="term" value="P:regulation of gene expression"/>
    <property type="evidence" value="ECO:0007669"/>
    <property type="project" value="UniProtKB-ARBA"/>
</dbReference>
<gene>
    <name evidence="6" type="ORF">AB205_0127850</name>
</gene>
<evidence type="ECO:0000256" key="4">
    <source>
        <dbReference type="ARBA" id="ARBA00023163"/>
    </source>
</evidence>
<protein>
    <submittedName>
        <fullName evidence="6">Uncharacterized protein</fullName>
    </submittedName>
</protein>
<organism evidence="6 7">
    <name type="scientific">Aquarana catesbeiana</name>
    <name type="common">American bullfrog</name>
    <name type="synonym">Rana catesbeiana</name>
    <dbReference type="NCBI Taxonomy" id="8400"/>
    <lineage>
        <taxon>Eukaryota</taxon>
        <taxon>Metazoa</taxon>
        <taxon>Chordata</taxon>
        <taxon>Craniata</taxon>
        <taxon>Vertebrata</taxon>
        <taxon>Euteleostomi</taxon>
        <taxon>Amphibia</taxon>
        <taxon>Batrachia</taxon>
        <taxon>Anura</taxon>
        <taxon>Neobatrachia</taxon>
        <taxon>Ranoidea</taxon>
        <taxon>Ranidae</taxon>
        <taxon>Aquarana</taxon>
    </lineage>
</organism>
<evidence type="ECO:0000256" key="1">
    <source>
        <dbReference type="ARBA" id="ARBA00004123"/>
    </source>
</evidence>